<comment type="caution">
    <text evidence="2">The sequence shown here is derived from an EMBL/GenBank/DDBJ whole genome shotgun (WGS) entry which is preliminary data.</text>
</comment>
<dbReference type="Proteomes" id="UP001174934">
    <property type="component" value="Unassembled WGS sequence"/>
</dbReference>
<evidence type="ECO:0000256" key="1">
    <source>
        <dbReference type="SAM" id="Phobius"/>
    </source>
</evidence>
<sequence length="200" mass="23077">MTTFVEHERCKIQSYASALKYRRMETLSRETGLGERILWETGQSTLTICRGQYVSVWFLFLRHFFVSLAGLPKPKIRGIGEYPDSTSNLVYGLLYLLFTFLLTVCYLLPWNILLSVHVHAWDKVWWGRTGNADGALVTKNNGDSAKAGREDTTVWMRGLRCGWWCCSCYRLFFVYNLYSLTPVYMAPRGVGAMEREVGQR</sequence>
<dbReference type="AlphaFoldDB" id="A0AA40CDF9"/>
<name>A0AA40CDF9_9PEZI</name>
<evidence type="ECO:0000313" key="3">
    <source>
        <dbReference type="Proteomes" id="UP001174934"/>
    </source>
</evidence>
<protein>
    <submittedName>
        <fullName evidence="2">Uncharacterized protein</fullName>
    </submittedName>
</protein>
<evidence type="ECO:0000313" key="2">
    <source>
        <dbReference type="EMBL" id="KAK0634387.1"/>
    </source>
</evidence>
<feature type="transmembrane region" description="Helical" evidence="1">
    <location>
        <begin position="53"/>
        <end position="71"/>
    </location>
</feature>
<proteinExistence type="predicted"/>
<keyword evidence="1" id="KW-0472">Membrane</keyword>
<reference evidence="2" key="1">
    <citation type="submission" date="2023-06" db="EMBL/GenBank/DDBJ databases">
        <title>Genome-scale phylogeny and comparative genomics of the fungal order Sordariales.</title>
        <authorList>
            <consortium name="Lawrence Berkeley National Laboratory"/>
            <person name="Hensen N."/>
            <person name="Bonometti L."/>
            <person name="Westerberg I."/>
            <person name="Brannstrom I.O."/>
            <person name="Guillou S."/>
            <person name="Cros-Aarteil S."/>
            <person name="Calhoun S."/>
            <person name="Haridas S."/>
            <person name="Kuo A."/>
            <person name="Mondo S."/>
            <person name="Pangilinan J."/>
            <person name="Riley R."/>
            <person name="LaButti K."/>
            <person name="Andreopoulos B."/>
            <person name="Lipzen A."/>
            <person name="Chen C."/>
            <person name="Yanf M."/>
            <person name="Daum C."/>
            <person name="Ng V."/>
            <person name="Clum A."/>
            <person name="Steindorff A."/>
            <person name="Ohm R."/>
            <person name="Martin F."/>
            <person name="Silar P."/>
            <person name="Natvig D."/>
            <person name="Lalanne C."/>
            <person name="Gautier V."/>
            <person name="Ament-velasquez S.L."/>
            <person name="Kruys A."/>
            <person name="Hutchinson M.I."/>
            <person name="Powell A.J."/>
            <person name="Barry K."/>
            <person name="Miller A.N."/>
            <person name="Grigoriev I.V."/>
            <person name="Debuchy R."/>
            <person name="Gladieux P."/>
            <person name="Thoren M.H."/>
            <person name="Johannesson H."/>
        </authorList>
    </citation>
    <scope>NUCLEOTIDE SEQUENCE</scope>
    <source>
        <strain evidence="2">SMH3391-2</strain>
    </source>
</reference>
<feature type="transmembrane region" description="Helical" evidence="1">
    <location>
        <begin position="91"/>
        <end position="113"/>
    </location>
</feature>
<keyword evidence="1" id="KW-0812">Transmembrane</keyword>
<organism evidence="2 3">
    <name type="scientific">Bombardia bombarda</name>
    <dbReference type="NCBI Taxonomy" id="252184"/>
    <lineage>
        <taxon>Eukaryota</taxon>
        <taxon>Fungi</taxon>
        <taxon>Dikarya</taxon>
        <taxon>Ascomycota</taxon>
        <taxon>Pezizomycotina</taxon>
        <taxon>Sordariomycetes</taxon>
        <taxon>Sordariomycetidae</taxon>
        <taxon>Sordariales</taxon>
        <taxon>Lasiosphaeriaceae</taxon>
        <taxon>Bombardia</taxon>
    </lineage>
</organism>
<keyword evidence="1" id="KW-1133">Transmembrane helix</keyword>
<dbReference type="EMBL" id="JAULSR010000001">
    <property type="protein sequence ID" value="KAK0634387.1"/>
    <property type="molecule type" value="Genomic_DNA"/>
</dbReference>
<gene>
    <name evidence="2" type="ORF">B0T17DRAFT_5157</name>
</gene>
<keyword evidence="3" id="KW-1185">Reference proteome</keyword>
<accession>A0AA40CDF9</accession>